<dbReference type="PANTHER" id="PTHR21253">
    <property type="entry name" value="F-BOX ONLY PROTEIN 11-RELATED"/>
    <property type="match status" value="1"/>
</dbReference>
<dbReference type="Pfam" id="PF07841">
    <property type="entry name" value="DM4_12"/>
    <property type="match status" value="1"/>
</dbReference>
<dbReference type="EnsemblMetazoa" id="AALFPA23_001921.R1430">
    <property type="protein sequence ID" value="AALFPA23_001921.P1430"/>
    <property type="gene ID" value="AALFPA23_001921"/>
</dbReference>
<evidence type="ECO:0008006" key="5">
    <source>
        <dbReference type="Google" id="ProtNLM"/>
    </source>
</evidence>
<sequence>MELPTGTAILTMKTVFLLTLIIIHEASSVLINRAEAFGDAGQNGTESTQSLSRKKRFLLFPAGAAVLVTMSGTKSMIYKGPGGNFAILELDLFHPLPDLKGRITQLKLGEISYPPKPGKPALPPRPPPPPTPPPPAVPAPALPSPPEKPPNDHDAHELTEMELQDYLKAHPDTWVPPGYGKDRSDWFPQGTYNPYTTYYPQTPTSNYIPIENNMWNYNPSSSYRMRRSDDTIVEYQVEEREDRYNISHHRNWKHYHDYREKRDLYRSLEHALGNKFRFQMKSCILRAICEARSFLHPPGRSMMMDILRILFSVPLKDDLQDEYSNAMRHGSMDCHEVYGKDCSVSILYLILFGTFVA</sequence>
<evidence type="ECO:0000256" key="2">
    <source>
        <dbReference type="SAM" id="SignalP"/>
    </source>
</evidence>
<reference evidence="4" key="1">
    <citation type="journal article" date="2015" name="Proc. Natl. Acad. Sci. U.S.A.">
        <title>Genome sequence of the Asian Tiger mosquito, Aedes albopictus, reveals insights into its biology, genetics, and evolution.</title>
        <authorList>
            <person name="Chen X.G."/>
            <person name="Jiang X."/>
            <person name="Gu J."/>
            <person name="Xu M."/>
            <person name="Wu Y."/>
            <person name="Deng Y."/>
            <person name="Zhang C."/>
            <person name="Bonizzoni M."/>
            <person name="Dermauw W."/>
            <person name="Vontas J."/>
            <person name="Armbruster P."/>
            <person name="Huang X."/>
            <person name="Yang Y."/>
            <person name="Zhang H."/>
            <person name="He W."/>
            <person name="Peng H."/>
            <person name="Liu Y."/>
            <person name="Wu K."/>
            <person name="Chen J."/>
            <person name="Lirakis M."/>
            <person name="Topalis P."/>
            <person name="Van Leeuwen T."/>
            <person name="Hall A.B."/>
            <person name="Jiang X."/>
            <person name="Thorpe C."/>
            <person name="Mueller R.L."/>
            <person name="Sun C."/>
            <person name="Waterhouse R.M."/>
            <person name="Yan G."/>
            <person name="Tu Z.J."/>
            <person name="Fang X."/>
            <person name="James A.A."/>
        </authorList>
    </citation>
    <scope>NUCLEOTIDE SEQUENCE [LARGE SCALE GENOMIC DNA]</scope>
    <source>
        <strain evidence="4">Foshan</strain>
    </source>
</reference>
<dbReference type="RefSeq" id="XP_019565376.3">
    <property type="nucleotide sequence ID" value="XM_019709831.3"/>
</dbReference>
<dbReference type="GeneID" id="109433400"/>
<feature type="region of interest" description="Disordered" evidence="1">
    <location>
        <begin position="110"/>
        <end position="154"/>
    </location>
</feature>
<proteinExistence type="predicted"/>
<name>A0ABM1XQL0_AEDAL</name>
<keyword evidence="4" id="KW-1185">Reference proteome</keyword>
<feature type="signal peptide" evidence="2">
    <location>
        <begin position="1"/>
        <end position="28"/>
    </location>
</feature>
<feature type="chain" id="PRO_5045356550" description="Secreted protein" evidence="2">
    <location>
        <begin position="29"/>
        <end position="357"/>
    </location>
</feature>
<dbReference type="SMART" id="SM00718">
    <property type="entry name" value="DM4_12"/>
    <property type="match status" value="1"/>
</dbReference>
<evidence type="ECO:0000256" key="1">
    <source>
        <dbReference type="SAM" id="MobiDB-lite"/>
    </source>
</evidence>
<keyword evidence="2" id="KW-0732">Signal</keyword>
<evidence type="ECO:0000313" key="3">
    <source>
        <dbReference type="EnsemblMetazoa" id="AALFPA23_001921.P1430"/>
    </source>
</evidence>
<reference evidence="3" key="2">
    <citation type="submission" date="2025-05" db="UniProtKB">
        <authorList>
            <consortium name="EnsemblMetazoa"/>
        </authorList>
    </citation>
    <scope>IDENTIFICATION</scope>
    <source>
        <strain evidence="3">Foshan</strain>
    </source>
</reference>
<dbReference type="Proteomes" id="UP000069940">
    <property type="component" value="Unassembled WGS sequence"/>
</dbReference>
<protein>
    <recommendedName>
        <fullName evidence="5">Secreted protein</fullName>
    </recommendedName>
</protein>
<organism evidence="3 4">
    <name type="scientific">Aedes albopictus</name>
    <name type="common">Asian tiger mosquito</name>
    <name type="synonym">Stegomyia albopicta</name>
    <dbReference type="NCBI Taxonomy" id="7160"/>
    <lineage>
        <taxon>Eukaryota</taxon>
        <taxon>Metazoa</taxon>
        <taxon>Ecdysozoa</taxon>
        <taxon>Arthropoda</taxon>
        <taxon>Hexapoda</taxon>
        <taxon>Insecta</taxon>
        <taxon>Pterygota</taxon>
        <taxon>Neoptera</taxon>
        <taxon>Endopterygota</taxon>
        <taxon>Diptera</taxon>
        <taxon>Nematocera</taxon>
        <taxon>Culicoidea</taxon>
        <taxon>Culicidae</taxon>
        <taxon>Culicinae</taxon>
        <taxon>Aedini</taxon>
        <taxon>Aedes</taxon>
        <taxon>Stegomyia</taxon>
    </lineage>
</organism>
<accession>A0ABM1XQL0</accession>
<evidence type="ECO:0000313" key="4">
    <source>
        <dbReference type="Proteomes" id="UP000069940"/>
    </source>
</evidence>
<dbReference type="PANTHER" id="PTHR21253:SF0">
    <property type="entry name" value="F-BOX ONLY PROTEIN 11-RELATED"/>
    <property type="match status" value="1"/>
</dbReference>
<dbReference type="InterPro" id="IPR006631">
    <property type="entry name" value="DM4_12"/>
</dbReference>
<feature type="compositionally biased region" description="Pro residues" evidence="1">
    <location>
        <begin position="114"/>
        <end position="148"/>
    </location>
</feature>